<sequence length="112" mass="12952">MTVKIFNFLLSVDEKEAIMKRLAAVNLIRAGKSYKEIGKILWMSPSTVSAVKKSMAKATGYKSGDFYASQSKKEKEKKIKPLPERTIFDYWADFPFPESRGKGRWKYLNYQD</sequence>
<comment type="caution">
    <text evidence="1">The sequence shown here is derived from an EMBL/GenBank/DDBJ whole genome shotgun (WGS) entry which is preliminary data.</text>
</comment>
<dbReference type="GO" id="GO:0003700">
    <property type="term" value="F:DNA-binding transcription factor activity"/>
    <property type="evidence" value="ECO:0007669"/>
    <property type="project" value="InterPro"/>
</dbReference>
<dbReference type="InterPro" id="IPR000831">
    <property type="entry name" value="Trp_repress"/>
</dbReference>
<evidence type="ECO:0008006" key="3">
    <source>
        <dbReference type="Google" id="ProtNLM"/>
    </source>
</evidence>
<dbReference type="AlphaFoldDB" id="A0A2M7H1S1"/>
<dbReference type="Proteomes" id="UP000230215">
    <property type="component" value="Unassembled WGS sequence"/>
</dbReference>
<dbReference type="InterPro" id="IPR038116">
    <property type="entry name" value="TrpR-like_sf"/>
</dbReference>
<evidence type="ECO:0000313" key="2">
    <source>
        <dbReference type="Proteomes" id="UP000230215"/>
    </source>
</evidence>
<dbReference type="Gene3D" id="1.10.1270.10">
    <property type="entry name" value="TrpR-like"/>
    <property type="match status" value="1"/>
</dbReference>
<dbReference type="InterPro" id="IPR010921">
    <property type="entry name" value="Trp_repressor/repl_initiator"/>
</dbReference>
<organism evidence="1 2">
    <name type="scientific">Candidatus Nealsonbacteria bacterium CG15_BIG_FIL_POST_REV_8_21_14_020_37_12</name>
    <dbReference type="NCBI Taxonomy" id="1974716"/>
    <lineage>
        <taxon>Bacteria</taxon>
        <taxon>Candidatus Nealsoniibacteriota</taxon>
    </lineage>
</organism>
<dbReference type="GO" id="GO:0043565">
    <property type="term" value="F:sequence-specific DNA binding"/>
    <property type="evidence" value="ECO:0007669"/>
    <property type="project" value="InterPro"/>
</dbReference>
<protein>
    <recommendedName>
        <fullName evidence="3">HTH luxR-type domain-containing protein</fullName>
    </recommendedName>
</protein>
<dbReference type="EMBL" id="PFGB01000023">
    <property type="protein sequence ID" value="PIW35203.1"/>
    <property type="molecule type" value="Genomic_DNA"/>
</dbReference>
<gene>
    <name evidence="1" type="ORF">COW25_00690</name>
</gene>
<dbReference type="SUPFAM" id="SSF48295">
    <property type="entry name" value="TrpR-like"/>
    <property type="match status" value="1"/>
</dbReference>
<name>A0A2M7H1S1_9BACT</name>
<accession>A0A2M7H1S1</accession>
<dbReference type="Pfam" id="PF01371">
    <property type="entry name" value="Trp_repressor"/>
    <property type="match status" value="1"/>
</dbReference>
<evidence type="ECO:0000313" key="1">
    <source>
        <dbReference type="EMBL" id="PIW35203.1"/>
    </source>
</evidence>
<proteinExistence type="predicted"/>
<reference evidence="2" key="1">
    <citation type="submission" date="2017-09" db="EMBL/GenBank/DDBJ databases">
        <title>Depth-based differentiation of microbial function through sediment-hosted aquifers and enrichment of novel symbionts in the deep terrestrial subsurface.</title>
        <authorList>
            <person name="Probst A.J."/>
            <person name="Ladd B."/>
            <person name="Jarett J.K."/>
            <person name="Geller-Mcgrath D.E."/>
            <person name="Sieber C.M.K."/>
            <person name="Emerson J.B."/>
            <person name="Anantharaman K."/>
            <person name="Thomas B.C."/>
            <person name="Malmstrom R."/>
            <person name="Stieglmeier M."/>
            <person name="Klingl A."/>
            <person name="Woyke T."/>
            <person name="Ryan C.M."/>
            <person name="Banfield J.F."/>
        </authorList>
    </citation>
    <scope>NUCLEOTIDE SEQUENCE [LARGE SCALE GENOMIC DNA]</scope>
</reference>